<evidence type="ECO:0000256" key="1">
    <source>
        <dbReference type="SAM" id="MobiDB-lite"/>
    </source>
</evidence>
<dbReference type="OrthoDB" id="2287340at2759"/>
<evidence type="ECO:0008006" key="6">
    <source>
        <dbReference type="Google" id="ProtNLM"/>
    </source>
</evidence>
<evidence type="ECO:0000259" key="3">
    <source>
        <dbReference type="Pfam" id="PF04825"/>
    </source>
</evidence>
<keyword evidence="5" id="KW-1185">Reference proteome</keyword>
<dbReference type="InterPro" id="IPR006909">
    <property type="entry name" value="Rad21/Rec8_C_eu"/>
</dbReference>
<proteinExistence type="predicted"/>
<sequence>MDISHQDHLFLQIAWKAGTLGLSKAGSKRIKRHTIMAFDVPKLCQLVNNKLSLKSLTTRACLLCGASTIMRQQSNILYDDTIQLYKLLELGFTHPDKRPNIDLEKPFASLQAITIQNELESFFEFTSSHTAPSFSDLFVESIHRSHKRDRDLYDLEESLSSVLHISDITEQQDFVIAPHEPFNEGVYQDMIDFDFSLGDGDMMIDPIMTEKRRDNEKEHTPSTNDVNLSSTSPLLTADSPVHHSPHPSSISHSPASYGRDNDLPRFPPLIPEEEEEGVLESDSIASMSTDLYASILPQHHPSQLVVSPVPPDRPRPRAVKRMMLRRTQDTILPSECYQRPDLLTAQPVITTHHPKDMRYQIRHPSLATLDKIGAGVKHLLFPNRTIDKGYQQVERPRRFDRRRDALGSSPSTASSSFLGGIAAYNIHTPEFQSTHFDLGDDSHMTLIHEAQNEWPLDNAQFDYENHADIDYGYLDFNHQFNLEEEEINRFLENRSEVSKSFSYVLELASKGKIKATQHEPYGPIDIELLTYCV</sequence>
<evidence type="ECO:0000313" key="5">
    <source>
        <dbReference type="Proteomes" id="UP000093000"/>
    </source>
</evidence>
<dbReference type="Proteomes" id="UP000093000">
    <property type="component" value="Unassembled WGS sequence"/>
</dbReference>
<reference evidence="4 5" key="1">
    <citation type="submission" date="2016-03" db="EMBL/GenBank/DDBJ databases">
        <title>Choanephora cucurbitarum.</title>
        <authorList>
            <person name="Min B."/>
            <person name="Park H."/>
            <person name="Park J.-H."/>
            <person name="Shin H.-D."/>
            <person name="Choi I.-G."/>
        </authorList>
    </citation>
    <scope>NUCLEOTIDE SEQUENCE [LARGE SCALE GENOMIC DNA]</scope>
    <source>
        <strain evidence="4 5">KUS-F28377</strain>
    </source>
</reference>
<dbReference type="InterPro" id="IPR006910">
    <property type="entry name" value="Rad21_Rec8_N"/>
</dbReference>
<dbReference type="AlphaFoldDB" id="A0A1C7NLT6"/>
<accession>A0A1C7NLT6</accession>
<comment type="caution">
    <text evidence="4">The sequence shown here is derived from an EMBL/GenBank/DDBJ whole genome shotgun (WGS) entry which is preliminary data.</text>
</comment>
<feature type="domain" description="Rad21/Rec8-like protein C-terminal eukaryotic" evidence="2">
    <location>
        <begin position="493"/>
        <end position="528"/>
    </location>
</feature>
<feature type="domain" description="Rad21/Rec8-like protein N-terminal" evidence="3">
    <location>
        <begin position="11"/>
        <end position="105"/>
    </location>
</feature>
<dbReference type="STRING" id="101091.A0A1C7NLT6"/>
<dbReference type="Pfam" id="PF04824">
    <property type="entry name" value="Rad21_Rec8"/>
    <property type="match status" value="1"/>
</dbReference>
<dbReference type="Pfam" id="PF04825">
    <property type="entry name" value="Rad21_Rec8_N"/>
    <property type="match status" value="1"/>
</dbReference>
<feature type="compositionally biased region" description="Low complexity" evidence="1">
    <location>
        <begin position="246"/>
        <end position="256"/>
    </location>
</feature>
<evidence type="ECO:0000259" key="2">
    <source>
        <dbReference type="Pfam" id="PF04824"/>
    </source>
</evidence>
<dbReference type="EMBL" id="LUGH01000063">
    <property type="protein sequence ID" value="OBZ90113.1"/>
    <property type="molecule type" value="Genomic_DNA"/>
</dbReference>
<organism evidence="4 5">
    <name type="scientific">Choanephora cucurbitarum</name>
    <dbReference type="NCBI Taxonomy" id="101091"/>
    <lineage>
        <taxon>Eukaryota</taxon>
        <taxon>Fungi</taxon>
        <taxon>Fungi incertae sedis</taxon>
        <taxon>Mucoromycota</taxon>
        <taxon>Mucoromycotina</taxon>
        <taxon>Mucoromycetes</taxon>
        <taxon>Mucorales</taxon>
        <taxon>Mucorineae</taxon>
        <taxon>Choanephoraceae</taxon>
        <taxon>Choanephoroideae</taxon>
        <taxon>Choanephora</taxon>
    </lineage>
</organism>
<feature type="region of interest" description="Disordered" evidence="1">
    <location>
        <begin position="212"/>
        <end position="269"/>
    </location>
</feature>
<gene>
    <name evidence="4" type="ORF">A0J61_01839</name>
</gene>
<dbReference type="InParanoid" id="A0A1C7NLT6"/>
<evidence type="ECO:0000313" key="4">
    <source>
        <dbReference type="EMBL" id="OBZ90113.1"/>
    </source>
</evidence>
<feature type="compositionally biased region" description="Polar residues" evidence="1">
    <location>
        <begin position="221"/>
        <end position="234"/>
    </location>
</feature>
<protein>
    <recommendedName>
        <fullName evidence="6">Rad21/Rec8-like protein N-terminal domain-containing protein</fullName>
    </recommendedName>
</protein>
<name>A0A1C7NLT6_9FUNG</name>